<dbReference type="RefSeq" id="WP_041538369.1">
    <property type="nucleotide sequence ID" value="NZ_CP027850.1"/>
</dbReference>
<sequence length="59" mass="6216">MFSLAAPLIIVPRPIEDRTMKTLLIAGALLLALASTAASHSPSLSDPHAAWAKPIVTIR</sequence>
<proteinExistence type="predicted"/>
<keyword evidence="2" id="KW-1185">Reference proteome</keyword>
<name>A0ABM6TKD7_9CAUL</name>
<organism evidence="1 2">
    <name type="scientific">Caulobacter segnis</name>
    <dbReference type="NCBI Taxonomy" id="88688"/>
    <lineage>
        <taxon>Bacteria</taxon>
        <taxon>Pseudomonadati</taxon>
        <taxon>Pseudomonadota</taxon>
        <taxon>Alphaproteobacteria</taxon>
        <taxon>Caulobacterales</taxon>
        <taxon>Caulobacteraceae</taxon>
        <taxon>Caulobacter</taxon>
    </lineage>
</organism>
<dbReference type="Proteomes" id="UP000240527">
    <property type="component" value="Chromosome"/>
</dbReference>
<reference evidence="1 2" key="1">
    <citation type="journal article" date="2015" name="Biotechnol. Bioeng.">
        <title>Genome sequence and phenotypic characterization of Caulobacter segnis.</title>
        <authorList>
            <person name="Patel S."/>
            <person name="Fletcher B."/>
            <person name="Scott D.C."/>
            <person name="Ely B."/>
        </authorList>
    </citation>
    <scope>NUCLEOTIDE SEQUENCE [LARGE SCALE GENOMIC DNA]</scope>
    <source>
        <strain evidence="1 2">TK0059</strain>
    </source>
</reference>
<evidence type="ECO:0000313" key="1">
    <source>
        <dbReference type="EMBL" id="AVQ03698.1"/>
    </source>
</evidence>
<protein>
    <submittedName>
        <fullName evidence="1">Uncharacterized protein</fullName>
    </submittedName>
</protein>
<accession>A0ABM6TKD7</accession>
<evidence type="ECO:0000313" key="2">
    <source>
        <dbReference type="Proteomes" id="UP000240527"/>
    </source>
</evidence>
<dbReference type="EMBL" id="CP027850">
    <property type="protein sequence ID" value="AVQ03698.1"/>
    <property type="molecule type" value="Genomic_DNA"/>
</dbReference>
<gene>
    <name evidence="1" type="ORF">B7G68_18755</name>
</gene>